<dbReference type="VEuPathDB" id="FungiDB:JI435_032440"/>
<dbReference type="AlphaFoldDB" id="A0A7U2HYP9"/>
<dbReference type="InterPro" id="IPR037151">
    <property type="entry name" value="AlkB-like_sf"/>
</dbReference>
<proteinExistence type="predicted"/>
<dbReference type="Pfam" id="PF13532">
    <property type="entry name" value="2OG-FeII_Oxy_2"/>
    <property type="match status" value="1"/>
</dbReference>
<feature type="compositionally biased region" description="Polar residues" evidence="2">
    <location>
        <begin position="318"/>
        <end position="354"/>
    </location>
</feature>
<evidence type="ECO:0000259" key="3">
    <source>
        <dbReference type="Pfam" id="PF13532"/>
    </source>
</evidence>
<feature type="region of interest" description="Disordered" evidence="2">
    <location>
        <begin position="100"/>
        <end position="239"/>
    </location>
</feature>
<keyword evidence="5" id="KW-1185">Reference proteome</keyword>
<evidence type="ECO:0000256" key="2">
    <source>
        <dbReference type="SAM" id="MobiDB-lite"/>
    </source>
</evidence>
<dbReference type="SUPFAM" id="SSF51197">
    <property type="entry name" value="Clavaminate synthase-like"/>
    <property type="match status" value="1"/>
</dbReference>
<dbReference type="Gene3D" id="2.60.120.590">
    <property type="entry name" value="Alpha-ketoglutarate-dependent dioxygenase AlkB-like"/>
    <property type="match status" value="1"/>
</dbReference>
<feature type="domain" description="Alpha-ketoglutarate-dependent dioxygenase AlkB-like" evidence="3">
    <location>
        <begin position="938"/>
        <end position="1107"/>
    </location>
</feature>
<dbReference type="Proteomes" id="UP000663193">
    <property type="component" value="Chromosome 5"/>
</dbReference>
<feature type="region of interest" description="Disordered" evidence="2">
    <location>
        <begin position="1"/>
        <end position="86"/>
    </location>
</feature>
<organism evidence="4 5">
    <name type="scientific">Phaeosphaeria nodorum (strain SN15 / ATCC MYA-4574 / FGSC 10173)</name>
    <name type="common">Glume blotch fungus</name>
    <name type="synonym">Parastagonospora nodorum</name>
    <dbReference type="NCBI Taxonomy" id="321614"/>
    <lineage>
        <taxon>Eukaryota</taxon>
        <taxon>Fungi</taxon>
        <taxon>Dikarya</taxon>
        <taxon>Ascomycota</taxon>
        <taxon>Pezizomycotina</taxon>
        <taxon>Dothideomycetes</taxon>
        <taxon>Pleosporomycetidae</taxon>
        <taxon>Pleosporales</taxon>
        <taxon>Pleosporineae</taxon>
        <taxon>Phaeosphaeriaceae</taxon>
        <taxon>Parastagonospora</taxon>
    </lineage>
</organism>
<dbReference type="EMBL" id="CP069027">
    <property type="protein sequence ID" value="QRC95563.1"/>
    <property type="molecule type" value="Genomic_DNA"/>
</dbReference>
<sequence length="1145" mass="127187">METPSSLKAHDSSDTPGTTFSTIFDSDNSPLSSPSSSALSHVYNDPHHDKSSRNTQALALFEDPKNCETAASQRPRRGTKSLLPLNEQIEEISEPVVEQISATAQDVAQPAIATEEVDERPTPASVPARRSRRNKQAAASENTPEPQPKQLKRASTTKSARSKFAAESAFADNKQSSPATPAAARQLRKRKTNEAVKEDLRTPSPKKIKTIAVDAPSKSKTKSKSTPRRSARTRTKSKKQTLLEATLVEDSPDMSSLVIALRISPLWFSPGGPLERLTVSQYPDSHTQENVSFDSMTDRPAIHDENQYAQPLWAPVPASSQTASTDGSSFLRTQPHQSQKFVSQEPSTITSRGTIPTPPYNRNGDSNPMGLLSDLIDATQSRKRAIVDEVPRQLATAAIDETQPTQLLSQPYKFLRARDCAIPRPGYVASDASSDATTVEEEPFVPRNTMCLSQQHSELYKISERLFANRKPGLKKPAPSGNPEVWAAGRQELCETLHYYRSYQSGCYANGGFARGFMFDKIAHARDYIDNDVVISRAGGGLVKDTDSGQMKSGKDQADQGPVVTALKNCITHCNPVVLITGADNPHMPSQPPHQYCVLDYFKPTHIWVEKSNNNKIVRYRFEKLNTEKKSWWSPENEDSQVELGSLDPPIQETCDSCCELSMQVYLNGWMCLQPNCSAFWHIIQESGSGSYKISREPDEAELIYDPRFLKQKTPWLNDNMEYSLKFDRPEISDYALPGESTSQSFSSGIVCPDCGRCNSRIAWTGWECSTPNCNYKLKHPHSLISAKSLHETFWPLSASYTHSRDFSSPLLDVSISLAHGYRINRYQIPGLDGFITHMVANKIVVEEDGGPSTMFEELQKTDIGLRRRIMPNGQLKGDTYCRHFNVNYGMPYKFIAATDSHPFEGAARPINATRSRLIWATKLLAAQETARQRIAPNSTNYHALFAQQTEKIMQEPTHPLEFNEVLALGYFESQKINYHDDGEFGLGPTIATLSLGAPGTMRIRMKARHYHGVSSAAGLYDEAPPIPGCSQYEARLALQPELDALKLSDPKAYRARLKEVPKQLALKHSGNAKDVLKMELGHGDIVVMHGADVQKYYEHSVEHAGKLRFALTCRYIDPESLKEADKPGYEVGPDLLGYDGAKLC</sequence>
<feature type="compositionally biased region" description="Low complexity" evidence="2">
    <location>
        <begin position="25"/>
        <end position="40"/>
    </location>
</feature>
<reference evidence="5" key="1">
    <citation type="journal article" date="2021" name="BMC Genomics">
        <title>Chromosome-level genome assembly and manually-curated proteome of model necrotroph Parastagonospora nodorum Sn15 reveals a genome-wide trove of candidate effector homologs, and redundancy of virulence-related functions within an accessory chromosome.</title>
        <authorList>
            <person name="Bertazzoni S."/>
            <person name="Jones D.A.B."/>
            <person name="Phan H.T."/>
            <person name="Tan K.-C."/>
            <person name="Hane J.K."/>
        </authorList>
    </citation>
    <scope>NUCLEOTIDE SEQUENCE [LARGE SCALE GENOMIC DNA]</scope>
    <source>
        <strain evidence="5">SN15 / ATCC MYA-4574 / FGSC 10173)</strain>
    </source>
</reference>
<feature type="compositionally biased region" description="Basic residues" evidence="2">
    <location>
        <begin position="219"/>
        <end position="239"/>
    </location>
</feature>
<evidence type="ECO:0000313" key="5">
    <source>
        <dbReference type="Proteomes" id="UP000663193"/>
    </source>
</evidence>
<dbReference type="GO" id="GO:0006281">
    <property type="term" value="P:DNA repair"/>
    <property type="evidence" value="ECO:0007669"/>
    <property type="project" value="InterPro"/>
</dbReference>
<dbReference type="PANTHER" id="PTHR31573:SF4">
    <property type="entry name" value="FE2OG DIOXYGENASE DOMAIN-CONTAINING PROTEIN"/>
    <property type="match status" value="1"/>
</dbReference>
<feature type="compositionally biased region" description="Basic and acidic residues" evidence="2">
    <location>
        <begin position="192"/>
        <end position="201"/>
    </location>
</feature>
<accession>A0A7U2HYP9</accession>
<dbReference type="InterPro" id="IPR032852">
    <property type="entry name" value="ALKBH2"/>
</dbReference>
<dbReference type="PANTHER" id="PTHR31573">
    <property type="entry name" value="ALPHA-KETOGLUTARATE-DEPENDENT DIOXYGENASE ALKB HOMOLOG 2"/>
    <property type="match status" value="1"/>
</dbReference>
<protein>
    <recommendedName>
        <fullName evidence="3">Alpha-ketoglutarate-dependent dioxygenase AlkB-like domain-containing protein</fullName>
    </recommendedName>
</protein>
<gene>
    <name evidence="4" type="ORF">JI435_032440</name>
</gene>
<dbReference type="OrthoDB" id="2163491at2759"/>
<name>A0A7U2HYP9_PHANO</name>
<feature type="binding site" evidence="1">
    <location>
        <position position="980"/>
    </location>
    <ligand>
        <name>2-oxoglutarate</name>
        <dbReference type="ChEBI" id="CHEBI:16810"/>
    </ligand>
</feature>
<evidence type="ECO:0000256" key="1">
    <source>
        <dbReference type="PIRSR" id="PIRSR632852-1"/>
    </source>
</evidence>
<feature type="compositionally biased region" description="Polar residues" evidence="2">
    <location>
        <begin position="14"/>
        <end position="24"/>
    </location>
</feature>
<feature type="binding site" evidence="1">
    <location>
        <position position="1100"/>
    </location>
    <ligand>
        <name>2-oxoglutarate</name>
        <dbReference type="ChEBI" id="CHEBI:16810"/>
    </ligand>
</feature>
<feature type="binding site" evidence="1">
    <location>
        <position position="971"/>
    </location>
    <ligand>
        <name>2-oxoglutarate</name>
        <dbReference type="ChEBI" id="CHEBI:16810"/>
    </ligand>
</feature>
<dbReference type="OMA" id="THIWVEK"/>
<feature type="region of interest" description="Disordered" evidence="2">
    <location>
        <begin position="317"/>
        <end position="366"/>
    </location>
</feature>
<dbReference type="InterPro" id="IPR027450">
    <property type="entry name" value="AlkB-like"/>
</dbReference>
<evidence type="ECO:0000313" key="4">
    <source>
        <dbReference type="EMBL" id="QRC95563.1"/>
    </source>
</evidence>